<evidence type="ECO:0000259" key="3">
    <source>
        <dbReference type="Pfam" id="PF09822"/>
    </source>
</evidence>
<dbReference type="InterPro" id="IPR019196">
    <property type="entry name" value="ABC_transp_unknown"/>
</dbReference>
<feature type="transmembrane region" description="Helical" evidence="2">
    <location>
        <begin position="609"/>
        <end position="629"/>
    </location>
</feature>
<feature type="domain" description="ABC-type uncharacterised transport system" evidence="3">
    <location>
        <begin position="176"/>
        <end position="497"/>
    </location>
</feature>
<keyword evidence="2" id="KW-0472">Membrane</keyword>
<evidence type="ECO:0000256" key="1">
    <source>
        <dbReference type="SAM" id="Coils"/>
    </source>
</evidence>
<proteinExistence type="predicted"/>
<accession>A0A9E8HS84</accession>
<reference evidence="5" key="1">
    <citation type="submission" date="2022-07" db="EMBL/GenBank/DDBJ databases">
        <title>Alkalimarinus sp. nov., isolated from gut of a Alitta virens.</title>
        <authorList>
            <person name="Yang A.I."/>
            <person name="Shin N.-R."/>
        </authorList>
    </citation>
    <scope>NUCLEOTIDE SEQUENCE</scope>
    <source>
        <strain evidence="5">FA028</strain>
    </source>
</reference>
<evidence type="ECO:0000256" key="2">
    <source>
        <dbReference type="SAM" id="Phobius"/>
    </source>
</evidence>
<evidence type="ECO:0000313" key="5">
    <source>
        <dbReference type="EMBL" id="UZW75566.1"/>
    </source>
</evidence>
<dbReference type="Pfam" id="PF23357">
    <property type="entry name" value="DUF7088"/>
    <property type="match status" value="1"/>
</dbReference>
<dbReference type="Proteomes" id="UP001164472">
    <property type="component" value="Chromosome"/>
</dbReference>
<organism evidence="5 6">
    <name type="scientific">Alkalimarinus sediminis</name>
    <dbReference type="NCBI Taxonomy" id="1632866"/>
    <lineage>
        <taxon>Bacteria</taxon>
        <taxon>Pseudomonadati</taxon>
        <taxon>Pseudomonadota</taxon>
        <taxon>Gammaproteobacteria</taxon>
        <taxon>Alteromonadales</taxon>
        <taxon>Alteromonadaceae</taxon>
        <taxon>Alkalimarinus</taxon>
    </lineage>
</organism>
<dbReference type="InterPro" id="IPR055396">
    <property type="entry name" value="DUF7088"/>
</dbReference>
<keyword evidence="2" id="KW-1133">Transmembrane helix</keyword>
<protein>
    <submittedName>
        <fullName evidence="5">Gldg family protein</fullName>
    </submittedName>
</protein>
<dbReference type="Pfam" id="PF09822">
    <property type="entry name" value="ABC_transp_aux"/>
    <property type="match status" value="1"/>
</dbReference>
<feature type="coiled-coil region" evidence="1">
    <location>
        <begin position="531"/>
        <end position="595"/>
    </location>
</feature>
<gene>
    <name evidence="5" type="ORF">NNL22_02940</name>
</gene>
<dbReference type="EMBL" id="CP101527">
    <property type="protein sequence ID" value="UZW75566.1"/>
    <property type="molecule type" value="Genomic_DNA"/>
</dbReference>
<evidence type="ECO:0000313" key="6">
    <source>
        <dbReference type="Proteomes" id="UP001164472"/>
    </source>
</evidence>
<dbReference type="RefSeq" id="WP_251810609.1">
    <property type="nucleotide sequence ID" value="NZ_CP101527.1"/>
</dbReference>
<dbReference type="KEGG" id="asem:NNL22_02940"/>
<evidence type="ECO:0000259" key="4">
    <source>
        <dbReference type="Pfam" id="PF23357"/>
    </source>
</evidence>
<keyword evidence="2" id="KW-0812">Transmembrane</keyword>
<name>A0A9E8HS84_9ALTE</name>
<keyword evidence="1" id="KW-0175">Coiled coil</keyword>
<feature type="domain" description="DUF7088" evidence="4">
    <location>
        <begin position="38"/>
        <end position="138"/>
    </location>
</feature>
<sequence>MKNMMHSKTGLIVILAIFIVFSLLSARLFNGVRIDLTEGQLYTLTDETQKILSELESTVTLKLYFSEKATAELPGLRTYAHRIKELLEEYENLADGKLKVAFVDPIPFSEEEDEASAAGLQGVPVGIRGDEIYFGLVGTNDNDGEEVISFFQPDKEQFVEYELTKLIYNLSNPELPVVGIVSGININGGFDYMTRQRQPAWVVMQQMEDLFDVRPLADDIDEIDAEIDILLLVHPKNLSQQMLFAIDQFVMKGGRALIFVDPFAEADQPPAPMAATASRRSDLAPLLSKWGVTLEDGHIVGDFANSLVVNMGGGRNPVRHIGLLGLDANGFNNNDVVMAGLESINLASVGILKSLEGATTTIMPLIQSSTESQPLAASLLNELQNPEALMESFAPTGEQYTLAARITGPANSAFPKGVEIEEQEAVAEEPDAGAADAEPVKVKRLLVPEVVKSDNINVIVVADTDVLTDRLWVQVQQFFGQRVISPWADNAGFLVNALENLAGNEDLINIRSRGRFSRPFTKVEELRRHAEEQFLAQQQVLQDRLQETEAKLLELEQMRGDGDSAILSEEQELELARFQDEKIKIRKELRDVQHQLDRDIESLGAELKMINIFLVPLLLTLLLVLMRFIRKRVA</sequence>
<keyword evidence="6" id="KW-1185">Reference proteome</keyword>
<dbReference type="AlphaFoldDB" id="A0A9E8HS84"/>